<gene>
    <name evidence="6" type="ORF">IHQ72_35945</name>
</gene>
<dbReference type="InterPro" id="IPR051455">
    <property type="entry name" value="Bact_solute-bind_prot3"/>
</dbReference>
<dbReference type="Proteomes" id="UP001058098">
    <property type="component" value="Plasmid pOM4"/>
</dbReference>
<feature type="domain" description="Solute-binding protein family 3/N-terminal" evidence="5">
    <location>
        <begin position="32"/>
        <end position="353"/>
    </location>
</feature>
<geneLocation type="plasmid" evidence="6 7">
    <name>pOM4</name>
</geneLocation>
<organism evidence="6 7">
    <name type="scientific">Mesorhizobium onobrychidis</name>
    <dbReference type="NCBI Taxonomy" id="2775404"/>
    <lineage>
        <taxon>Bacteria</taxon>
        <taxon>Pseudomonadati</taxon>
        <taxon>Pseudomonadota</taxon>
        <taxon>Alphaproteobacteria</taxon>
        <taxon>Hyphomicrobiales</taxon>
        <taxon>Phyllobacteriaceae</taxon>
        <taxon>Mesorhizobium</taxon>
    </lineage>
</organism>
<evidence type="ECO:0000313" key="7">
    <source>
        <dbReference type="Proteomes" id="UP001058098"/>
    </source>
</evidence>
<comment type="similarity">
    <text evidence="1">Belongs to the bacterial solute-binding protein 3 family.</text>
</comment>
<dbReference type="EMBL" id="CP062230">
    <property type="protein sequence ID" value="UVC19301.1"/>
    <property type="molecule type" value="Genomic_DNA"/>
</dbReference>
<dbReference type="Pfam" id="PF00497">
    <property type="entry name" value="SBP_bac_3"/>
    <property type="match status" value="1"/>
</dbReference>
<dbReference type="Gene3D" id="3.40.190.10">
    <property type="entry name" value="Periplasmic binding protein-like II"/>
    <property type="match status" value="1"/>
</dbReference>
<evidence type="ECO:0000256" key="1">
    <source>
        <dbReference type="ARBA" id="ARBA00010333"/>
    </source>
</evidence>
<keyword evidence="2" id="KW-0813">Transport</keyword>
<feature type="chain" id="PRO_5046486681" evidence="4">
    <location>
        <begin position="24"/>
        <end position="392"/>
    </location>
</feature>
<keyword evidence="6" id="KW-0614">Plasmid</keyword>
<keyword evidence="3 4" id="KW-0732">Signal</keyword>
<dbReference type="InterPro" id="IPR001638">
    <property type="entry name" value="Solute-binding_3/MltF_N"/>
</dbReference>
<dbReference type="RefSeq" id="WP_258124149.1">
    <property type="nucleotide sequence ID" value="NZ_CP062230.1"/>
</dbReference>
<dbReference type="SUPFAM" id="SSF53850">
    <property type="entry name" value="Periplasmic binding protein-like II"/>
    <property type="match status" value="1"/>
</dbReference>
<dbReference type="PANTHER" id="PTHR30085:SF6">
    <property type="entry name" value="ABC TRANSPORTER GLUTAMINE-BINDING PROTEIN GLNH"/>
    <property type="match status" value="1"/>
</dbReference>
<evidence type="ECO:0000259" key="5">
    <source>
        <dbReference type="Pfam" id="PF00497"/>
    </source>
</evidence>
<dbReference type="PANTHER" id="PTHR30085">
    <property type="entry name" value="AMINO ACID ABC TRANSPORTER PERMEASE"/>
    <property type="match status" value="1"/>
</dbReference>
<accession>A0ABY5R919</accession>
<evidence type="ECO:0000256" key="2">
    <source>
        <dbReference type="ARBA" id="ARBA00022448"/>
    </source>
</evidence>
<keyword evidence="7" id="KW-1185">Reference proteome</keyword>
<evidence type="ECO:0000256" key="3">
    <source>
        <dbReference type="ARBA" id="ARBA00022729"/>
    </source>
</evidence>
<sequence length="392" mass="42758">MRVSLLIVAMVLLDALMPGAARADPAQKPDVVIGARIDARPFVWRNPATKAYSGFLLDICTKSVVRAGFQFTVVDVDADKRVAFLQRGEGDYDLLCDPTTINLARMETFTGDGEVGKLSFSPIVFVANGSFVAQKPEREKETGKTFLKGTYRVDVKNKAFGCNDLKKKLTQGTGHPADYVDATIEDSQLKPFLTLRRPDPIDTKMFAAYGYVRGSTIGEQVQELAKRSGEDGLKICEDDYASHDLATDASCKGHLKICADDYASHDLAAEAFCKGRLARYFGDLDIITASLATYEKRHNVRCEAAAAPASAGTTYEPYALVASTRRFPDFPERLAYALYGMFQDGTIEGLFNGHFPGVQKSDHLKTLFAINSIPTGAAAISASEDTEISGRR</sequence>
<proteinExistence type="inferred from homology"/>
<evidence type="ECO:0000313" key="6">
    <source>
        <dbReference type="EMBL" id="UVC19301.1"/>
    </source>
</evidence>
<evidence type="ECO:0000256" key="4">
    <source>
        <dbReference type="SAM" id="SignalP"/>
    </source>
</evidence>
<feature type="signal peptide" evidence="4">
    <location>
        <begin position="1"/>
        <end position="23"/>
    </location>
</feature>
<protein>
    <submittedName>
        <fullName evidence="6">Transporter substrate-binding domain-containing protein</fullName>
    </submittedName>
</protein>
<name>A0ABY5R919_9HYPH</name>
<reference evidence="6" key="1">
    <citation type="submission" date="2020-09" db="EMBL/GenBank/DDBJ databases">
        <title>Rhizobia associated with sainfoin plants.</title>
        <authorList>
            <person name="Asharfi S."/>
            <person name="Kuzmanovic N."/>
            <person name="Bunk B."/>
            <person name="Sproeer C."/>
            <person name="Becker M."/>
            <person name="Thuenen T."/>
        </authorList>
    </citation>
    <scope>NUCLEOTIDE SEQUENCE</scope>
    <source>
        <strain evidence="6">OM4</strain>
        <plasmid evidence="6">pOM4</plasmid>
    </source>
</reference>